<evidence type="ECO:0000256" key="1">
    <source>
        <dbReference type="SAM" id="MobiDB-lite"/>
    </source>
</evidence>
<sequence>MAVNGGVLRALSRCGQPMAGGGISARRRGQGAGESELTLGLRDQLEQVKRQFEAFRKSSGRELDDARAQNRELGGKAEQLLSDLEVARTMSQKQGVMEMHRANMK</sequence>
<organism evidence="2 3">
    <name type="scientific">Prorocentrum cordatum</name>
    <dbReference type="NCBI Taxonomy" id="2364126"/>
    <lineage>
        <taxon>Eukaryota</taxon>
        <taxon>Sar</taxon>
        <taxon>Alveolata</taxon>
        <taxon>Dinophyceae</taxon>
        <taxon>Prorocentrales</taxon>
        <taxon>Prorocentraceae</taxon>
        <taxon>Prorocentrum</taxon>
    </lineage>
</organism>
<protein>
    <submittedName>
        <fullName evidence="2">Uncharacterized protein</fullName>
    </submittedName>
</protein>
<accession>A0ABN9R2E4</accession>
<proteinExistence type="predicted"/>
<evidence type="ECO:0000313" key="2">
    <source>
        <dbReference type="EMBL" id="CAK0812921.1"/>
    </source>
</evidence>
<name>A0ABN9R2E4_9DINO</name>
<gene>
    <name evidence="2" type="ORF">PCOR1329_LOCUS17045</name>
</gene>
<dbReference type="Proteomes" id="UP001189429">
    <property type="component" value="Unassembled WGS sequence"/>
</dbReference>
<feature type="non-terminal residue" evidence="2">
    <location>
        <position position="105"/>
    </location>
</feature>
<evidence type="ECO:0000313" key="3">
    <source>
        <dbReference type="Proteomes" id="UP001189429"/>
    </source>
</evidence>
<comment type="caution">
    <text evidence="2">The sequence shown here is derived from an EMBL/GenBank/DDBJ whole genome shotgun (WGS) entry which is preliminary data.</text>
</comment>
<feature type="region of interest" description="Disordered" evidence="1">
    <location>
        <begin position="18"/>
        <end position="38"/>
    </location>
</feature>
<keyword evidence="3" id="KW-1185">Reference proteome</keyword>
<dbReference type="EMBL" id="CAUYUJ010005254">
    <property type="protein sequence ID" value="CAK0812921.1"/>
    <property type="molecule type" value="Genomic_DNA"/>
</dbReference>
<reference evidence="2" key="1">
    <citation type="submission" date="2023-10" db="EMBL/GenBank/DDBJ databases">
        <authorList>
            <person name="Chen Y."/>
            <person name="Shah S."/>
            <person name="Dougan E. K."/>
            <person name="Thang M."/>
            <person name="Chan C."/>
        </authorList>
    </citation>
    <scope>NUCLEOTIDE SEQUENCE [LARGE SCALE GENOMIC DNA]</scope>
</reference>